<sequence>MSRIFGAWSNIDFTICDVRVMDILQWQTLNGATLLCTENNGNIIILTIYSWIVSNHHYI</sequence>
<dbReference type="AlphaFoldDB" id="A0A3M7S078"/>
<dbReference type="Proteomes" id="UP000276133">
    <property type="component" value="Unassembled WGS sequence"/>
</dbReference>
<evidence type="ECO:0000313" key="2">
    <source>
        <dbReference type="Proteomes" id="UP000276133"/>
    </source>
</evidence>
<accession>A0A3M7S078</accession>
<keyword evidence="2" id="KW-1185">Reference proteome</keyword>
<dbReference type="EMBL" id="REGN01002258">
    <property type="protein sequence ID" value="RNA29241.1"/>
    <property type="molecule type" value="Genomic_DNA"/>
</dbReference>
<evidence type="ECO:0000313" key="1">
    <source>
        <dbReference type="EMBL" id="RNA29241.1"/>
    </source>
</evidence>
<comment type="caution">
    <text evidence="1">The sequence shown here is derived from an EMBL/GenBank/DDBJ whole genome shotgun (WGS) entry which is preliminary data.</text>
</comment>
<reference evidence="1 2" key="1">
    <citation type="journal article" date="2018" name="Sci. Rep.">
        <title>Genomic signatures of local adaptation to the degree of environmental predictability in rotifers.</title>
        <authorList>
            <person name="Franch-Gras L."/>
            <person name="Hahn C."/>
            <person name="Garcia-Roger E.M."/>
            <person name="Carmona M.J."/>
            <person name="Serra M."/>
            <person name="Gomez A."/>
        </authorList>
    </citation>
    <scope>NUCLEOTIDE SEQUENCE [LARGE SCALE GENOMIC DNA]</scope>
    <source>
        <strain evidence="1">HYR1</strain>
    </source>
</reference>
<gene>
    <name evidence="1" type="ORF">BpHYR1_046823</name>
</gene>
<protein>
    <submittedName>
        <fullName evidence="1">Uncharacterized protein</fullName>
    </submittedName>
</protein>
<organism evidence="1 2">
    <name type="scientific">Brachionus plicatilis</name>
    <name type="common">Marine rotifer</name>
    <name type="synonym">Brachionus muelleri</name>
    <dbReference type="NCBI Taxonomy" id="10195"/>
    <lineage>
        <taxon>Eukaryota</taxon>
        <taxon>Metazoa</taxon>
        <taxon>Spiralia</taxon>
        <taxon>Gnathifera</taxon>
        <taxon>Rotifera</taxon>
        <taxon>Eurotatoria</taxon>
        <taxon>Monogononta</taxon>
        <taxon>Pseudotrocha</taxon>
        <taxon>Ploima</taxon>
        <taxon>Brachionidae</taxon>
        <taxon>Brachionus</taxon>
    </lineage>
</organism>
<proteinExistence type="predicted"/>
<name>A0A3M7S078_BRAPC</name>